<feature type="region of interest" description="Disordered" evidence="4">
    <location>
        <begin position="179"/>
        <end position="223"/>
    </location>
</feature>
<name>A5DT90_LODEL</name>
<accession>A5DT90</accession>
<feature type="compositionally biased region" description="Low complexity" evidence="4">
    <location>
        <begin position="1"/>
        <end position="22"/>
    </location>
</feature>
<dbReference type="KEGG" id="lel:PVL30_000560"/>
<organism evidence="5 6">
    <name type="scientific">Lodderomyces elongisporus (strain ATCC 11503 / CBS 2605 / JCM 1781 / NBRC 1676 / NRRL YB-4239)</name>
    <name type="common">Yeast</name>
    <name type="synonym">Saccharomyces elongisporus</name>
    <dbReference type="NCBI Taxonomy" id="379508"/>
    <lineage>
        <taxon>Eukaryota</taxon>
        <taxon>Fungi</taxon>
        <taxon>Dikarya</taxon>
        <taxon>Ascomycota</taxon>
        <taxon>Saccharomycotina</taxon>
        <taxon>Pichiomycetes</taxon>
        <taxon>Debaryomycetaceae</taxon>
        <taxon>Candida/Lodderomyces clade</taxon>
        <taxon>Lodderomyces</taxon>
    </lineage>
</organism>
<feature type="compositionally biased region" description="Acidic residues" evidence="4">
    <location>
        <begin position="198"/>
        <end position="207"/>
    </location>
</feature>
<evidence type="ECO:0000256" key="4">
    <source>
        <dbReference type="SAM" id="MobiDB-lite"/>
    </source>
</evidence>
<feature type="region of interest" description="Disordered" evidence="4">
    <location>
        <begin position="276"/>
        <end position="312"/>
    </location>
</feature>
<dbReference type="AlphaFoldDB" id="A5DT90"/>
<dbReference type="VEuPathDB" id="FungiDB:LELG_00576"/>
<keyword evidence="6" id="KW-1185">Reference proteome</keyword>
<keyword evidence="3" id="KW-0862">Zinc</keyword>
<feature type="region of interest" description="Disordered" evidence="4">
    <location>
        <begin position="324"/>
        <end position="398"/>
    </location>
</feature>
<dbReference type="InterPro" id="IPR038886">
    <property type="entry name" value="E3_SLX5/Rfp1"/>
</dbReference>
<dbReference type="InParanoid" id="A5DT90"/>
<dbReference type="STRING" id="379508.A5DT90"/>
<feature type="compositionally biased region" description="Acidic residues" evidence="4">
    <location>
        <begin position="179"/>
        <end position="191"/>
    </location>
</feature>
<keyword evidence="1" id="KW-0479">Metal-binding</keyword>
<dbReference type="OrthoDB" id="4090114at2759"/>
<feature type="compositionally biased region" description="Low complexity" evidence="4">
    <location>
        <begin position="32"/>
        <end position="46"/>
    </location>
</feature>
<evidence type="ECO:0000256" key="3">
    <source>
        <dbReference type="ARBA" id="ARBA00022833"/>
    </source>
</evidence>
<dbReference type="InterPro" id="IPR017907">
    <property type="entry name" value="Znf_RING_CS"/>
</dbReference>
<proteinExistence type="predicted"/>
<dbReference type="GO" id="GO:0033768">
    <property type="term" value="C:SUMO-targeted ubiquitin ligase complex"/>
    <property type="evidence" value="ECO:0007669"/>
    <property type="project" value="TreeGrafter"/>
</dbReference>
<evidence type="ECO:0000313" key="6">
    <source>
        <dbReference type="Proteomes" id="UP000001996"/>
    </source>
</evidence>
<sequence>MSTRLTTLHSSPSPSSPPISSLRPRKRHRGDSTNNSIIEISSTGTSPQQSRISSLSHPQTINLQDFIQEERSHEGGGAHEIGEDNETDVNDDDIEIVAVSSTHPTTLRSFRNTVSTLIPLVSLDNDTFPEFVNSIPSHRRDSSRGSVALNEHLQRRRRLRMRRRRSNSNREIFVDDDIGDNGEIVFDDNNDGESNINDNDEDEDGNDNIDGSVVDLVNDDNDEDDDLQITEVRQIEYPQNNQSFIHTPVGPYHFQADETADPLAWGAFYRQHGQHGQHVSVANNSRSTRNTSPYYLYSHSHQPTNTLSDPETSRLSIPFVTNQNQNQNQNQQPPAATLQSRQQQRQQQQQQSSLSRRHLQRSHSRRQHTLTDPDYAPHIVQPGQGQPQPQPQPQPNARRHFHLPSLQRFSEMVMGDYISDRNRSRHRMMRSANGRRIPQIYREFMSPSWPHLARFEHELGRYAEFEMGFGLQDDMSEAEQSIFQRIEEDNNRILDERVQRESDFNKKYLKEKQEAVQNEQLKGTHTNTIKPSETFVCELCAIVLGEGAPDDFKSDPIYDENFSMYVKQYKAQAPWFCVHPFTQVDIDLSKRVFVAKCGHTFCGRCVKNIGNRPSRVAKKGNTNVLSVKNPDAYQPRVCPATDCGKKFTAKAFTEIYF</sequence>
<feature type="compositionally biased region" description="Low complexity" evidence="4">
    <location>
        <begin position="324"/>
        <end position="354"/>
    </location>
</feature>
<dbReference type="GeneID" id="5234937"/>
<feature type="region of interest" description="Disordered" evidence="4">
    <location>
        <begin position="1"/>
        <end position="58"/>
    </location>
</feature>
<evidence type="ECO:0000256" key="2">
    <source>
        <dbReference type="ARBA" id="ARBA00022771"/>
    </source>
</evidence>
<keyword evidence="2" id="KW-0863">Zinc-finger</keyword>
<evidence type="ECO:0000313" key="5">
    <source>
        <dbReference type="EMBL" id="EDK42398.1"/>
    </source>
</evidence>
<dbReference type="EMBL" id="CH981524">
    <property type="protein sequence ID" value="EDK42398.1"/>
    <property type="molecule type" value="Genomic_DNA"/>
</dbReference>
<dbReference type="PANTHER" id="PTHR28042:SF1">
    <property type="entry name" value="E3 UBIQUITIN-PROTEIN LIGASE COMPLEX SLX5-SLX8 SUBUNIT SLX5"/>
    <property type="match status" value="1"/>
</dbReference>
<dbReference type="GO" id="GO:0008270">
    <property type="term" value="F:zinc ion binding"/>
    <property type="evidence" value="ECO:0007669"/>
    <property type="project" value="UniProtKB-KW"/>
</dbReference>
<dbReference type="PROSITE" id="PS00518">
    <property type="entry name" value="ZF_RING_1"/>
    <property type="match status" value="1"/>
</dbReference>
<dbReference type="eggNOG" id="ENOG502S9MS">
    <property type="taxonomic scope" value="Eukaryota"/>
</dbReference>
<dbReference type="HOGENOM" id="CLU_417408_0_0_1"/>
<feature type="compositionally biased region" description="Polar residues" evidence="4">
    <location>
        <begin position="47"/>
        <end position="58"/>
    </location>
</feature>
<dbReference type="GO" id="GO:0004842">
    <property type="term" value="F:ubiquitin-protein transferase activity"/>
    <property type="evidence" value="ECO:0007669"/>
    <property type="project" value="TreeGrafter"/>
</dbReference>
<reference evidence="5 6" key="1">
    <citation type="journal article" date="2009" name="Nature">
        <title>Evolution of pathogenicity and sexual reproduction in eight Candida genomes.</title>
        <authorList>
            <person name="Butler G."/>
            <person name="Rasmussen M.D."/>
            <person name="Lin M.F."/>
            <person name="Santos M.A."/>
            <person name="Sakthikumar S."/>
            <person name="Munro C.A."/>
            <person name="Rheinbay E."/>
            <person name="Grabherr M."/>
            <person name="Forche A."/>
            <person name="Reedy J.L."/>
            <person name="Agrafioti I."/>
            <person name="Arnaud M.B."/>
            <person name="Bates S."/>
            <person name="Brown A.J."/>
            <person name="Brunke S."/>
            <person name="Costanzo M.C."/>
            <person name="Fitzpatrick D.A."/>
            <person name="de Groot P.W."/>
            <person name="Harris D."/>
            <person name="Hoyer L.L."/>
            <person name="Hube B."/>
            <person name="Klis F.M."/>
            <person name="Kodira C."/>
            <person name="Lennard N."/>
            <person name="Logue M.E."/>
            <person name="Martin R."/>
            <person name="Neiman A.M."/>
            <person name="Nikolaou E."/>
            <person name="Quail M.A."/>
            <person name="Quinn J."/>
            <person name="Santos M.C."/>
            <person name="Schmitzberger F.F."/>
            <person name="Sherlock G."/>
            <person name="Shah P."/>
            <person name="Silverstein K.A."/>
            <person name="Skrzypek M.S."/>
            <person name="Soll D."/>
            <person name="Staggs R."/>
            <person name="Stansfield I."/>
            <person name="Stumpf M.P."/>
            <person name="Sudbery P.E."/>
            <person name="Srikantha T."/>
            <person name="Zeng Q."/>
            <person name="Berman J."/>
            <person name="Berriman M."/>
            <person name="Heitman J."/>
            <person name="Gow N.A."/>
            <person name="Lorenz M.C."/>
            <person name="Birren B.W."/>
            <person name="Kellis M."/>
            <person name="Cuomo C.A."/>
        </authorList>
    </citation>
    <scope>NUCLEOTIDE SEQUENCE [LARGE SCALE GENOMIC DNA]</scope>
    <source>
        <strain evidence="6">ATCC 11503 / BCRC 21390 / CBS 2605 / JCM 1781 / NBRC 1676 / NRRL YB-4239</strain>
    </source>
</reference>
<evidence type="ECO:0008006" key="7">
    <source>
        <dbReference type="Google" id="ProtNLM"/>
    </source>
</evidence>
<feature type="compositionally biased region" description="Polar residues" evidence="4">
    <location>
        <begin position="280"/>
        <end position="312"/>
    </location>
</feature>
<dbReference type="PANTHER" id="PTHR28042">
    <property type="entry name" value="E3 UBIQUITIN-PROTEIN LIGASE COMPLEX SLX5-SLX8 SUBUNIT SLX5"/>
    <property type="match status" value="1"/>
</dbReference>
<gene>
    <name evidence="5" type="ORF">LELG_00576</name>
</gene>
<feature type="compositionally biased region" description="Basic residues" evidence="4">
    <location>
        <begin position="355"/>
        <end position="368"/>
    </location>
</feature>
<protein>
    <recommendedName>
        <fullName evidence="7">RING-type domain-containing protein</fullName>
    </recommendedName>
</protein>
<evidence type="ECO:0000256" key="1">
    <source>
        <dbReference type="ARBA" id="ARBA00022723"/>
    </source>
</evidence>
<dbReference type="Proteomes" id="UP000001996">
    <property type="component" value="Unassembled WGS sequence"/>
</dbReference>